<dbReference type="Gene3D" id="3.40.50.300">
    <property type="entry name" value="P-loop containing nucleotide triphosphate hydrolases"/>
    <property type="match status" value="1"/>
</dbReference>
<evidence type="ECO:0000256" key="6">
    <source>
        <dbReference type="ARBA" id="ARBA00023141"/>
    </source>
</evidence>
<comment type="subunit">
    <text evidence="7">Monomer.</text>
</comment>
<keyword evidence="6 7" id="KW-0057">Aromatic amino acid biosynthesis</keyword>
<dbReference type="GO" id="GO:0005524">
    <property type="term" value="F:ATP binding"/>
    <property type="evidence" value="ECO:0007669"/>
    <property type="project" value="UniProtKB-UniRule"/>
</dbReference>
<comment type="caution">
    <text evidence="7">Lacks conserved residue(s) required for the propagation of feature annotation.</text>
</comment>
<reference evidence="8" key="1">
    <citation type="submission" date="2020-04" db="EMBL/GenBank/DDBJ databases">
        <title>Deep metagenomics examines the oral microbiome during advanced dental caries in children, revealing novel taxa and co-occurrences with host molecules.</title>
        <authorList>
            <person name="Baker J.L."/>
            <person name="Morton J.T."/>
            <person name="Dinis M."/>
            <person name="Alvarez R."/>
            <person name="Tran N.C."/>
            <person name="Knight R."/>
            <person name="Edlund A."/>
        </authorList>
    </citation>
    <scope>NUCLEOTIDE SEQUENCE</scope>
    <source>
        <strain evidence="8">JCVI_34_bin.1</strain>
    </source>
</reference>
<evidence type="ECO:0000313" key="8">
    <source>
        <dbReference type="EMBL" id="MBF0970842.1"/>
    </source>
</evidence>
<dbReference type="Pfam" id="PF01202">
    <property type="entry name" value="SKI"/>
    <property type="match status" value="1"/>
</dbReference>
<keyword evidence="7" id="KW-0460">Magnesium</keyword>
<dbReference type="EC" id="2.7.1.71" evidence="7"/>
<feature type="binding site" evidence="7">
    <location>
        <position position="141"/>
    </location>
    <ligand>
        <name>substrate</name>
    </ligand>
</feature>
<feature type="binding site" evidence="7">
    <location>
        <position position="119"/>
    </location>
    <ligand>
        <name>ATP</name>
        <dbReference type="ChEBI" id="CHEBI:30616"/>
    </ligand>
</feature>
<keyword evidence="4 7" id="KW-0418">Kinase</keyword>
<dbReference type="CDD" id="cd00464">
    <property type="entry name" value="SK"/>
    <property type="match status" value="1"/>
</dbReference>
<feature type="binding site" evidence="7">
    <location>
        <position position="16"/>
    </location>
    <ligand>
        <name>Mg(2+)</name>
        <dbReference type="ChEBI" id="CHEBI:18420"/>
    </ligand>
</feature>
<keyword evidence="7" id="KW-0479">Metal-binding</keyword>
<gene>
    <name evidence="7" type="primary">aroK</name>
    <name evidence="8" type="ORF">HXK21_07365</name>
</gene>
<feature type="binding site" evidence="7">
    <location>
        <position position="34"/>
    </location>
    <ligand>
        <name>substrate</name>
    </ligand>
</feature>
<evidence type="ECO:0000256" key="1">
    <source>
        <dbReference type="ARBA" id="ARBA00022605"/>
    </source>
</evidence>
<dbReference type="RefSeq" id="WP_298950533.1">
    <property type="nucleotide sequence ID" value="NZ_CAUVHP010000010.1"/>
</dbReference>
<dbReference type="NCBIfam" id="NF010555">
    <property type="entry name" value="PRK13949.1"/>
    <property type="match status" value="1"/>
</dbReference>
<evidence type="ECO:0000256" key="3">
    <source>
        <dbReference type="ARBA" id="ARBA00022741"/>
    </source>
</evidence>
<dbReference type="Proteomes" id="UP000704068">
    <property type="component" value="Unassembled WGS sequence"/>
</dbReference>
<comment type="caution">
    <text evidence="8">The sequence shown here is derived from an EMBL/GenBank/DDBJ whole genome shotgun (WGS) entry which is preliminary data.</text>
</comment>
<dbReference type="HAMAP" id="MF_00109">
    <property type="entry name" value="Shikimate_kinase"/>
    <property type="match status" value="1"/>
</dbReference>
<sequence>MSKCIALIGYMCAGKTIIGRDLAKAIGRRFYDLDWYIEERYHKKIAAMFEDEGEAYFRDIESRMLREVAAFEDIVLSCGGGTPCFMENMDFMNEVAETIYLKASPRTLCDHVKMSRGRRPLLEGKSPEELESYIAAQLEQRSPFYEQARHIINIDVLDSFSKINFVVNEIQRRLAAAETATGFNG</sequence>
<keyword evidence="1 7" id="KW-0028">Amino-acid biosynthesis</keyword>
<keyword evidence="3 7" id="KW-0547">Nucleotide-binding</keyword>
<dbReference type="InterPro" id="IPR000623">
    <property type="entry name" value="Shikimate_kinase/TSH1"/>
</dbReference>
<keyword evidence="7" id="KW-0963">Cytoplasm</keyword>
<comment type="catalytic activity">
    <reaction evidence="7">
        <text>shikimate + ATP = 3-phosphoshikimate + ADP + H(+)</text>
        <dbReference type="Rhea" id="RHEA:13121"/>
        <dbReference type="ChEBI" id="CHEBI:15378"/>
        <dbReference type="ChEBI" id="CHEBI:30616"/>
        <dbReference type="ChEBI" id="CHEBI:36208"/>
        <dbReference type="ChEBI" id="CHEBI:145989"/>
        <dbReference type="ChEBI" id="CHEBI:456216"/>
        <dbReference type="EC" id="2.7.1.71"/>
    </reaction>
</comment>
<dbReference type="PANTHER" id="PTHR21087:SF16">
    <property type="entry name" value="SHIKIMATE KINASE 1, CHLOROPLASTIC"/>
    <property type="match status" value="1"/>
</dbReference>
<feature type="binding site" evidence="7">
    <location>
        <begin position="12"/>
        <end position="17"/>
    </location>
    <ligand>
        <name>ATP</name>
        <dbReference type="ChEBI" id="CHEBI:30616"/>
    </ligand>
</feature>
<comment type="function">
    <text evidence="7">Catalyzes the specific phosphorylation of the 3-hydroxyl group of shikimic acid using ATP as a cosubstrate.</text>
</comment>
<dbReference type="GO" id="GO:0000287">
    <property type="term" value="F:magnesium ion binding"/>
    <property type="evidence" value="ECO:0007669"/>
    <property type="project" value="UniProtKB-UniRule"/>
</dbReference>
<evidence type="ECO:0000256" key="5">
    <source>
        <dbReference type="ARBA" id="ARBA00022840"/>
    </source>
</evidence>
<dbReference type="AlphaFoldDB" id="A0A929WZL7"/>
<evidence type="ECO:0000256" key="7">
    <source>
        <dbReference type="HAMAP-Rule" id="MF_00109"/>
    </source>
</evidence>
<accession>A0A929WZL7</accession>
<dbReference type="EMBL" id="JABZGR010000025">
    <property type="protein sequence ID" value="MBF0970842.1"/>
    <property type="molecule type" value="Genomic_DNA"/>
</dbReference>
<comment type="subcellular location">
    <subcellularLocation>
        <location evidence="7">Cytoplasm</location>
    </subcellularLocation>
</comment>
<dbReference type="GO" id="GO:0004765">
    <property type="term" value="F:shikimate kinase activity"/>
    <property type="evidence" value="ECO:0007669"/>
    <property type="project" value="UniProtKB-UniRule"/>
</dbReference>
<dbReference type="PRINTS" id="PR01100">
    <property type="entry name" value="SHIKIMTKNASE"/>
</dbReference>
<evidence type="ECO:0000313" key="9">
    <source>
        <dbReference type="Proteomes" id="UP000704068"/>
    </source>
</evidence>
<evidence type="ECO:0000256" key="2">
    <source>
        <dbReference type="ARBA" id="ARBA00022679"/>
    </source>
</evidence>
<comment type="pathway">
    <text evidence="7">Metabolic intermediate biosynthesis; chorismate biosynthesis; chorismate from D-erythrose 4-phosphate and phosphoenolpyruvate: step 5/7.</text>
</comment>
<comment type="cofactor">
    <cofactor evidence="7">
        <name>Mg(2+)</name>
        <dbReference type="ChEBI" id="CHEBI:18420"/>
    </cofactor>
    <text evidence="7">Binds 1 Mg(2+) ion per subunit.</text>
</comment>
<comment type="similarity">
    <text evidence="7">Belongs to the shikimate kinase family.</text>
</comment>
<dbReference type="PANTHER" id="PTHR21087">
    <property type="entry name" value="SHIKIMATE KINASE"/>
    <property type="match status" value="1"/>
</dbReference>
<keyword evidence="5 7" id="KW-0067">ATP-binding</keyword>
<dbReference type="SUPFAM" id="SSF52540">
    <property type="entry name" value="P-loop containing nucleoside triphosphate hydrolases"/>
    <property type="match status" value="1"/>
</dbReference>
<proteinExistence type="inferred from homology"/>
<feature type="binding site" evidence="7">
    <location>
        <position position="58"/>
    </location>
    <ligand>
        <name>substrate</name>
    </ligand>
</feature>
<dbReference type="InterPro" id="IPR031322">
    <property type="entry name" value="Shikimate/glucono_kinase"/>
</dbReference>
<dbReference type="GO" id="GO:0008652">
    <property type="term" value="P:amino acid biosynthetic process"/>
    <property type="evidence" value="ECO:0007669"/>
    <property type="project" value="UniProtKB-KW"/>
</dbReference>
<name>A0A929WZL7_9BACT</name>
<dbReference type="GO" id="GO:0009423">
    <property type="term" value="P:chorismate biosynthetic process"/>
    <property type="evidence" value="ECO:0007669"/>
    <property type="project" value="UniProtKB-UniRule"/>
</dbReference>
<dbReference type="InterPro" id="IPR027417">
    <property type="entry name" value="P-loop_NTPase"/>
</dbReference>
<dbReference type="GO" id="GO:0005829">
    <property type="term" value="C:cytosol"/>
    <property type="evidence" value="ECO:0007669"/>
    <property type="project" value="TreeGrafter"/>
</dbReference>
<keyword evidence="2 7" id="KW-0808">Transferase</keyword>
<organism evidence="8 9">
    <name type="scientific">Alloprevotella tannerae</name>
    <dbReference type="NCBI Taxonomy" id="76122"/>
    <lineage>
        <taxon>Bacteria</taxon>
        <taxon>Pseudomonadati</taxon>
        <taxon>Bacteroidota</taxon>
        <taxon>Bacteroidia</taxon>
        <taxon>Bacteroidales</taxon>
        <taxon>Prevotellaceae</taxon>
        <taxon>Alloprevotella</taxon>
    </lineage>
</organism>
<feature type="binding site" evidence="7">
    <location>
        <position position="80"/>
    </location>
    <ligand>
        <name>substrate</name>
    </ligand>
</feature>
<dbReference type="GO" id="GO:0009073">
    <property type="term" value="P:aromatic amino acid family biosynthetic process"/>
    <property type="evidence" value="ECO:0007669"/>
    <property type="project" value="UniProtKB-KW"/>
</dbReference>
<evidence type="ECO:0000256" key="4">
    <source>
        <dbReference type="ARBA" id="ARBA00022777"/>
    </source>
</evidence>
<protein>
    <recommendedName>
        <fullName evidence="7">Shikimate kinase</fullName>
        <shortName evidence="7">SK</shortName>
        <ecNumber evidence="7">2.7.1.71</ecNumber>
    </recommendedName>
</protein>